<evidence type="ECO:0000256" key="6">
    <source>
        <dbReference type="ARBA" id="ARBA00037784"/>
    </source>
</evidence>
<keyword evidence="3" id="KW-0378">Hydrolase</keyword>
<comment type="catalytic activity">
    <reaction evidence="11">
        <text>adenosine(37) in tRNA(Ala) + H2O + H(+) = inosine(37) in tRNA(Ala) + NH4(+)</text>
        <dbReference type="Rhea" id="RHEA:50968"/>
        <dbReference type="Rhea" id="RHEA-COMP:12855"/>
        <dbReference type="Rhea" id="RHEA-COMP:12856"/>
        <dbReference type="ChEBI" id="CHEBI:15377"/>
        <dbReference type="ChEBI" id="CHEBI:15378"/>
        <dbReference type="ChEBI" id="CHEBI:28938"/>
        <dbReference type="ChEBI" id="CHEBI:74411"/>
        <dbReference type="ChEBI" id="CHEBI:82852"/>
        <dbReference type="EC" id="3.5.4.34"/>
    </reaction>
</comment>
<keyword evidence="2" id="KW-0479">Metal-binding</keyword>
<name>A0A146LV80_LYGHE</name>
<proteinExistence type="inferred from homology"/>
<accession>A0A146LV80</accession>
<evidence type="ECO:0000256" key="7">
    <source>
        <dbReference type="ARBA" id="ARBA00038326"/>
    </source>
</evidence>
<evidence type="ECO:0000256" key="9">
    <source>
        <dbReference type="ARBA" id="ARBA00040502"/>
    </source>
</evidence>
<dbReference type="EMBL" id="GDHC01008032">
    <property type="protein sequence ID" value="JAQ10597.1"/>
    <property type="molecule type" value="Transcribed_RNA"/>
</dbReference>
<comment type="similarity">
    <text evidence="7">Belongs to the ADAT1 family.</text>
</comment>
<evidence type="ECO:0000256" key="5">
    <source>
        <dbReference type="ARBA" id="ARBA00037026"/>
    </source>
</evidence>
<protein>
    <recommendedName>
        <fullName evidence="9">tRNA-specific adenosine deaminase 1</fullName>
        <ecNumber evidence="8">3.5.4.34</ecNumber>
    </recommendedName>
    <alternativeName>
        <fullName evidence="10">tRNA-specific adenosine-37 deaminase</fullName>
    </alternativeName>
</protein>
<organism evidence="13">
    <name type="scientific">Lygus hesperus</name>
    <name type="common">Western plant bug</name>
    <dbReference type="NCBI Taxonomy" id="30085"/>
    <lineage>
        <taxon>Eukaryota</taxon>
        <taxon>Metazoa</taxon>
        <taxon>Ecdysozoa</taxon>
        <taxon>Arthropoda</taxon>
        <taxon>Hexapoda</taxon>
        <taxon>Insecta</taxon>
        <taxon>Pterygota</taxon>
        <taxon>Neoptera</taxon>
        <taxon>Paraneoptera</taxon>
        <taxon>Hemiptera</taxon>
        <taxon>Heteroptera</taxon>
        <taxon>Panheteroptera</taxon>
        <taxon>Cimicomorpha</taxon>
        <taxon>Miridae</taxon>
        <taxon>Mirini</taxon>
        <taxon>Lygus</taxon>
    </lineage>
</organism>
<evidence type="ECO:0000256" key="1">
    <source>
        <dbReference type="ARBA" id="ARBA00022694"/>
    </source>
</evidence>
<dbReference type="EC" id="3.5.4.34" evidence="8"/>
<evidence type="ECO:0000256" key="4">
    <source>
        <dbReference type="ARBA" id="ARBA00022833"/>
    </source>
</evidence>
<evidence type="ECO:0000256" key="10">
    <source>
        <dbReference type="ARBA" id="ARBA00041760"/>
    </source>
</evidence>
<dbReference type="AlphaFoldDB" id="A0A146LV80"/>
<evidence type="ECO:0000313" key="13">
    <source>
        <dbReference type="EMBL" id="JAQ10597.1"/>
    </source>
</evidence>
<dbReference type="GO" id="GO:0003723">
    <property type="term" value="F:RNA binding"/>
    <property type="evidence" value="ECO:0007669"/>
    <property type="project" value="InterPro"/>
</dbReference>
<gene>
    <name evidence="13" type="primary">adat1</name>
    <name evidence="13" type="ORF">g.69408</name>
</gene>
<comment type="function">
    <text evidence="6">Specifically deaminates adenosine-37 to inosine in tRNA-Ala.</text>
</comment>
<dbReference type="GO" id="GO:0046872">
    <property type="term" value="F:metal ion binding"/>
    <property type="evidence" value="ECO:0007669"/>
    <property type="project" value="UniProtKB-KW"/>
</dbReference>
<dbReference type="PANTHER" id="PTHR46516">
    <property type="entry name" value="TRNA-SPECIFIC ADENOSINE DEAMINASE 1"/>
    <property type="match status" value="1"/>
</dbReference>
<dbReference type="Pfam" id="PF02137">
    <property type="entry name" value="A_deamin"/>
    <property type="match status" value="1"/>
</dbReference>
<comment type="cofactor">
    <cofactor evidence="5">
        <name>1D-myo-inositol hexakisphosphate</name>
        <dbReference type="ChEBI" id="CHEBI:58130"/>
    </cofactor>
</comment>
<sequence>MSDLGSESYDRIVRKVHDLYESLGKSGKPKSDEEWTCLASVVMENDSSFRVVSLATGTKCIGANAMVMDGTVVNDSHAEVLARRNFLRYLYDQLEITVQCGPSIFTKNNQKFQLKPGVKFHFYTSQVPCGDASIIPMDNTVIDQVHFGQKRKISGDSLDAKKMKLDVHRTGAKPVETELRQDPKGDGIDYHVRGAVRIKPGRGDRTKSLSCSDKMAKWLYCGMEGALLSSLLQDRIALTSIIIGGAGPFDDGILKEALVHRSGLEESPVFYRSNETFQHSSDVTQASRPSSASINWADVTTKKLEVSVDGRRLGVTKKSKSKSYLLTSKYGLFEKYLQLASDLPENGLTYKAAKQRASEYQATKERFTRAMGSWSEDKSQYDNFTLLSRPVMLNNEK</sequence>
<evidence type="ECO:0000259" key="12">
    <source>
        <dbReference type="PROSITE" id="PS50141"/>
    </source>
</evidence>
<dbReference type="GO" id="GO:0008033">
    <property type="term" value="P:tRNA processing"/>
    <property type="evidence" value="ECO:0007669"/>
    <property type="project" value="UniProtKB-KW"/>
</dbReference>
<evidence type="ECO:0000256" key="3">
    <source>
        <dbReference type="ARBA" id="ARBA00022801"/>
    </source>
</evidence>
<keyword evidence="4" id="KW-0862">Zinc</keyword>
<keyword evidence="1" id="KW-0819">tRNA processing</keyword>
<feature type="domain" description="A to I editase" evidence="12">
    <location>
        <begin position="53"/>
        <end position="384"/>
    </location>
</feature>
<evidence type="ECO:0000256" key="8">
    <source>
        <dbReference type="ARBA" id="ARBA00038940"/>
    </source>
</evidence>
<dbReference type="GO" id="GO:0043829">
    <property type="term" value="F:tRNA-specific adenosine-37 deaminase activity"/>
    <property type="evidence" value="ECO:0007669"/>
    <property type="project" value="UniProtKB-EC"/>
</dbReference>
<evidence type="ECO:0000256" key="2">
    <source>
        <dbReference type="ARBA" id="ARBA00022723"/>
    </source>
</evidence>
<dbReference type="PROSITE" id="PS50141">
    <property type="entry name" value="A_DEAMIN_EDITASE"/>
    <property type="match status" value="1"/>
</dbReference>
<reference evidence="13" key="1">
    <citation type="journal article" date="2016" name="Gigascience">
        <title>De novo construction of an expanded transcriptome assembly for the western tarnished plant bug, Lygus hesperus.</title>
        <authorList>
            <person name="Tassone E.E."/>
            <person name="Geib S.M."/>
            <person name="Hall B."/>
            <person name="Fabrick J.A."/>
            <person name="Brent C.S."/>
            <person name="Hull J.J."/>
        </authorList>
    </citation>
    <scope>NUCLEOTIDE SEQUENCE</scope>
</reference>
<evidence type="ECO:0000256" key="11">
    <source>
        <dbReference type="ARBA" id="ARBA00047635"/>
    </source>
</evidence>
<dbReference type="InterPro" id="IPR002466">
    <property type="entry name" value="A_deamin"/>
</dbReference>
<dbReference type="SMART" id="SM00552">
    <property type="entry name" value="ADEAMc"/>
    <property type="match status" value="1"/>
</dbReference>
<dbReference type="PANTHER" id="PTHR46516:SF1">
    <property type="entry name" value="TRNA-SPECIFIC ADENOSINE DEAMINASE 1"/>
    <property type="match status" value="1"/>
</dbReference>